<dbReference type="Pfam" id="PF12796">
    <property type="entry name" value="Ank_2"/>
    <property type="match status" value="1"/>
</dbReference>
<keyword evidence="18" id="KW-1185">Reference proteome</keyword>
<dbReference type="SMART" id="SM00248">
    <property type="entry name" value="ANK"/>
    <property type="match status" value="4"/>
</dbReference>
<dbReference type="Gene3D" id="1.20.1520.10">
    <property type="entry name" value="ADP-ribosylation factor-like 2-binding protein, domain"/>
    <property type="match status" value="1"/>
</dbReference>
<evidence type="ECO:0000256" key="12">
    <source>
        <dbReference type="PROSITE-ProRule" id="PRU00023"/>
    </source>
</evidence>
<sequence>MLASGSSDGNIKIWRLINNNQWECIYNFKHSSYEGNSQAVQSVILQNEKIAFSGGEDGIVKIWNLQEKSFFQELQFNEKVETMLLLQEKCILVGYQSYICAWELNTFCLFKSIQAHKVGIIKLLFVRRRSDQPLIISAGKEGVVKIWEASTLIFLRQFSISDILLDIIYIPYCDQIVVAQKSQIISFWLLVGMEKFKEIQSDVNINKLAFDSKQRKLFVLNNENHTPLSLSIFQEKYFASKILIFNNVDCNKGGGNYGSCLALGVCKVQYFLVRDLIRFGAQVNKPNAEGNTPLHFIFSNFIKDPEESAKIAQILLDNGANPNLENNEKWTPLHLAVKKGSIEAVQFALQYNNVSPKKGFMLNKAGGIEKNTILHIASDDADLAIKTYNFYSNLKNYKQVMKSQNAQQPVQRTQQQLIEEQWLYEYLLQYLVSPLWKIPIHEFIDNNCIVFDDEEENKFAQKKKKNKTKIKKKNSYTDLHKEFKKMIEKQIEDLMNEVGISQDKLLQYIEIGLQNKRHSKIFEQLILVDNFLAFKMMMVKRNKQLELEALIELQKQQNTEFTEDDKNKLKKAQLEAEKAEIDHAIQMSLALEEEMKKLQSAQDEDLMRALELSKIQYQQEEELRQSKIQSQKVHSTDIKQNLPTIEIQQSIIQKDPLVQQEAIAKKEPVVQQELTKSSEKNNVQQTIQKQPVIDKKVEETQKPPVQKQIDELKIEEQKEEKQLPPIKSNLYSLPPISDKKHEKPIEDLLKDRDSLLTQLNTYKAVEEKLKNQQIPEKKEEDAKGETLQERKQRLLAQRELLRKKKQLQREEELKEYKQTGKIQQNNEAEVLIEESQISQISDEEKQKRANLIKKIKQNM</sequence>
<dbReference type="InterPro" id="IPR020472">
    <property type="entry name" value="WD40_PAC1"/>
</dbReference>
<dbReference type="eggNOG" id="KOG0274">
    <property type="taxonomic scope" value="Eukaryota"/>
</dbReference>
<dbReference type="GO" id="GO:0016787">
    <property type="term" value="F:hydrolase activity"/>
    <property type="evidence" value="ECO:0007669"/>
    <property type="project" value="UniProtKB-KW"/>
</dbReference>
<evidence type="ECO:0000256" key="1">
    <source>
        <dbReference type="ARBA" id="ARBA00004138"/>
    </source>
</evidence>
<protein>
    <recommendedName>
        <fullName evidence="4">Cilia- and flagella-associated protein 36</fullName>
    </recommendedName>
    <alternativeName>
        <fullName evidence="11">Coiled-coil domain-containing protein 104</fullName>
    </alternativeName>
</protein>
<feature type="coiled-coil region" evidence="14">
    <location>
        <begin position="562"/>
        <end position="604"/>
    </location>
</feature>
<dbReference type="EMBL" id="GL983805">
    <property type="protein sequence ID" value="EGR31963.1"/>
    <property type="molecule type" value="Genomic_DNA"/>
</dbReference>
<dbReference type="InterPro" id="IPR019775">
    <property type="entry name" value="WD40_repeat_CS"/>
</dbReference>
<name>G0QS50_ICHMU</name>
<keyword evidence="12" id="KW-0040">ANK repeat</keyword>
<keyword evidence="17" id="KW-0378">Hydrolase</keyword>
<dbReference type="Gene3D" id="1.25.40.20">
    <property type="entry name" value="Ankyrin repeat-containing domain"/>
    <property type="match status" value="1"/>
</dbReference>
<dbReference type="AlphaFoldDB" id="G0QS50"/>
<evidence type="ECO:0000256" key="2">
    <source>
        <dbReference type="ARBA" id="ARBA00004496"/>
    </source>
</evidence>
<evidence type="ECO:0000256" key="15">
    <source>
        <dbReference type="SAM" id="MobiDB-lite"/>
    </source>
</evidence>
<dbReference type="InterPro" id="IPR015943">
    <property type="entry name" value="WD40/YVTN_repeat-like_dom_sf"/>
</dbReference>
<keyword evidence="6 13" id="KW-0853">WD repeat</keyword>
<dbReference type="OrthoDB" id="433414at2759"/>
<dbReference type="PRINTS" id="PR00320">
    <property type="entry name" value="GPROTEINBRPT"/>
</dbReference>
<feature type="domain" description="BART" evidence="16">
    <location>
        <begin position="419"/>
        <end position="546"/>
    </location>
</feature>
<dbReference type="InterPro" id="IPR038888">
    <property type="entry name" value="CFAP36"/>
</dbReference>
<reference evidence="17 18" key="1">
    <citation type="submission" date="2011-07" db="EMBL/GenBank/DDBJ databases">
        <authorList>
            <person name="Coyne R."/>
            <person name="Brami D."/>
            <person name="Johnson J."/>
            <person name="Hostetler J."/>
            <person name="Hannick L."/>
            <person name="Clark T."/>
            <person name="Cassidy-Hanley D."/>
            <person name="Inman J."/>
        </authorList>
    </citation>
    <scope>NUCLEOTIDE SEQUENCE [LARGE SCALE GENOMIC DNA]</scope>
    <source>
        <strain evidence="17 18">G5</strain>
    </source>
</reference>
<feature type="region of interest" description="Disordered" evidence="15">
    <location>
        <begin position="770"/>
        <end position="789"/>
    </location>
</feature>
<evidence type="ECO:0000256" key="14">
    <source>
        <dbReference type="SAM" id="Coils"/>
    </source>
</evidence>
<evidence type="ECO:0000256" key="5">
    <source>
        <dbReference type="ARBA" id="ARBA00022490"/>
    </source>
</evidence>
<dbReference type="InterPro" id="IPR042541">
    <property type="entry name" value="BART_sf"/>
</dbReference>
<gene>
    <name evidence="17" type="ORF">IMG5_099250</name>
</gene>
<comment type="similarity">
    <text evidence="3">Belongs to the CFAP36 family.</text>
</comment>
<keyword evidence="8 14" id="KW-0175">Coiled coil</keyword>
<evidence type="ECO:0000256" key="9">
    <source>
        <dbReference type="ARBA" id="ARBA00023069"/>
    </source>
</evidence>
<keyword evidence="9" id="KW-0969">Cilium</keyword>
<dbReference type="Gene3D" id="2.130.10.10">
    <property type="entry name" value="YVTN repeat-like/Quinoprotein amine dehydrogenase"/>
    <property type="match status" value="1"/>
</dbReference>
<dbReference type="PROSITE" id="PS50294">
    <property type="entry name" value="WD_REPEATS_REGION"/>
    <property type="match status" value="1"/>
</dbReference>
<dbReference type="InterPro" id="IPR002110">
    <property type="entry name" value="Ankyrin_rpt"/>
</dbReference>
<feature type="repeat" description="ANK" evidence="12">
    <location>
        <begin position="289"/>
        <end position="327"/>
    </location>
</feature>
<dbReference type="PROSITE" id="PS50082">
    <property type="entry name" value="WD_REPEATS_2"/>
    <property type="match status" value="2"/>
</dbReference>
<dbReference type="GO" id="GO:0005930">
    <property type="term" value="C:axoneme"/>
    <property type="evidence" value="ECO:0007669"/>
    <property type="project" value="TreeGrafter"/>
</dbReference>
<proteinExistence type="inferred from homology"/>
<evidence type="ECO:0000256" key="13">
    <source>
        <dbReference type="PROSITE-ProRule" id="PRU00221"/>
    </source>
</evidence>
<evidence type="ECO:0000256" key="11">
    <source>
        <dbReference type="ARBA" id="ARBA00031593"/>
    </source>
</evidence>
<evidence type="ECO:0000256" key="4">
    <source>
        <dbReference type="ARBA" id="ARBA00021815"/>
    </source>
</evidence>
<dbReference type="GO" id="GO:0097546">
    <property type="term" value="C:ciliary base"/>
    <property type="evidence" value="ECO:0007669"/>
    <property type="project" value="TreeGrafter"/>
</dbReference>
<dbReference type="Pfam" id="PF11527">
    <property type="entry name" value="ARL2_Bind_BART"/>
    <property type="match status" value="1"/>
</dbReference>
<keyword evidence="5" id="KW-0963">Cytoplasm</keyword>
<dbReference type="SMART" id="SM00320">
    <property type="entry name" value="WD40"/>
    <property type="match status" value="2"/>
</dbReference>
<comment type="subcellular location">
    <subcellularLocation>
        <location evidence="1">Cell projection</location>
        <location evidence="1">Cilium</location>
    </subcellularLocation>
    <subcellularLocation>
        <location evidence="2">Cytoplasm</location>
    </subcellularLocation>
</comment>
<keyword evidence="7" id="KW-0677">Repeat</keyword>
<dbReference type="eggNOG" id="KOG4511">
    <property type="taxonomic scope" value="Eukaryota"/>
</dbReference>
<evidence type="ECO:0000256" key="10">
    <source>
        <dbReference type="ARBA" id="ARBA00023273"/>
    </source>
</evidence>
<dbReference type="SUPFAM" id="SSF50978">
    <property type="entry name" value="WD40 repeat-like"/>
    <property type="match status" value="1"/>
</dbReference>
<dbReference type="SUPFAM" id="SSF48403">
    <property type="entry name" value="Ankyrin repeat"/>
    <property type="match status" value="1"/>
</dbReference>
<evidence type="ECO:0000313" key="18">
    <source>
        <dbReference type="Proteomes" id="UP000008983"/>
    </source>
</evidence>
<feature type="repeat" description="WD" evidence="13">
    <location>
        <begin position="1"/>
        <end position="16"/>
    </location>
</feature>
<evidence type="ECO:0000256" key="6">
    <source>
        <dbReference type="ARBA" id="ARBA00022574"/>
    </source>
</evidence>
<dbReference type="Proteomes" id="UP000008983">
    <property type="component" value="Unassembled WGS sequence"/>
</dbReference>
<dbReference type="PANTHER" id="PTHR21532:SF0">
    <property type="entry name" value="CILIA- AND FLAGELLA-ASSOCIATED PROTEIN 36"/>
    <property type="match status" value="1"/>
</dbReference>
<dbReference type="Pfam" id="PF00400">
    <property type="entry name" value="WD40"/>
    <property type="match status" value="1"/>
</dbReference>
<keyword evidence="10" id="KW-0966">Cell projection</keyword>
<dbReference type="InterPro" id="IPR036322">
    <property type="entry name" value="WD40_repeat_dom_sf"/>
</dbReference>
<dbReference type="InParanoid" id="G0QS50"/>
<dbReference type="STRING" id="857967.G0QS50"/>
<dbReference type="RefSeq" id="XP_004035449.1">
    <property type="nucleotide sequence ID" value="XM_004035401.1"/>
</dbReference>
<dbReference type="InterPro" id="IPR023379">
    <property type="entry name" value="BART_dom"/>
</dbReference>
<dbReference type="GO" id="GO:0016740">
    <property type="term" value="F:transferase activity"/>
    <property type="evidence" value="ECO:0007669"/>
    <property type="project" value="UniProtKB-KW"/>
</dbReference>
<evidence type="ECO:0000313" key="17">
    <source>
        <dbReference type="EMBL" id="EGR31963.1"/>
    </source>
</evidence>
<evidence type="ECO:0000256" key="3">
    <source>
        <dbReference type="ARBA" id="ARBA00007460"/>
    </source>
</evidence>
<dbReference type="InterPro" id="IPR001680">
    <property type="entry name" value="WD40_rpt"/>
</dbReference>
<dbReference type="InterPro" id="IPR036770">
    <property type="entry name" value="Ankyrin_rpt-contain_sf"/>
</dbReference>
<dbReference type="PROSITE" id="PS00678">
    <property type="entry name" value="WD_REPEATS_1"/>
    <property type="match status" value="1"/>
</dbReference>
<keyword evidence="17" id="KW-0808">Transferase</keyword>
<organism evidence="17 18">
    <name type="scientific">Ichthyophthirius multifiliis</name>
    <name type="common">White spot disease agent</name>
    <name type="synonym">Ich</name>
    <dbReference type="NCBI Taxonomy" id="5932"/>
    <lineage>
        <taxon>Eukaryota</taxon>
        <taxon>Sar</taxon>
        <taxon>Alveolata</taxon>
        <taxon>Ciliophora</taxon>
        <taxon>Intramacronucleata</taxon>
        <taxon>Oligohymenophorea</taxon>
        <taxon>Hymenostomatida</taxon>
        <taxon>Ophryoglenina</taxon>
        <taxon>Ichthyophthirius</taxon>
    </lineage>
</organism>
<accession>G0QS50</accession>
<evidence type="ECO:0000256" key="8">
    <source>
        <dbReference type="ARBA" id="ARBA00023054"/>
    </source>
</evidence>
<feature type="repeat" description="WD" evidence="13">
    <location>
        <begin position="33"/>
        <end position="73"/>
    </location>
</feature>
<dbReference type="GeneID" id="14908115"/>
<evidence type="ECO:0000259" key="16">
    <source>
        <dbReference type="Pfam" id="PF11527"/>
    </source>
</evidence>
<evidence type="ECO:0000256" key="7">
    <source>
        <dbReference type="ARBA" id="ARBA00022737"/>
    </source>
</evidence>
<dbReference type="PANTHER" id="PTHR21532">
    <property type="entry name" value="PHOSPHODIESTERASE HL"/>
    <property type="match status" value="1"/>
</dbReference>
<dbReference type="PROSITE" id="PS50088">
    <property type="entry name" value="ANK_REPEAT"/>
    <property type="match status" value="1"/>
</dbReference>